<keyword evidence="1" id="KW-0812">Transmembrane</keyword>
<sequence length="227" mass="23551">MGELLAQLVPEIVGLAATPAAIVACLLLLGSHRPYRNVAVFGGTVLVLYSLLGAVALVVGRSADAQATEEATTARDWIGLVVGLLFLVGGVVAIVRRPAPRPEGEGEQVPGWARKLASPRPATLVGVAVVLSLVNPNVAIFFSGLGAVVAADVSVGEQVLGVLVLVLASVLDYVVPTVFYAVTGLPGRHRLHAMRTWLVRNDRAIGAAVLLVFGVMFTIRGLAQVLG</sequence>
<feature type="transmembrane region" description="Helical" evidence="1">
    <location>
        <begin position="77"/>
        <end position="95"/>
    </location>
</feature>
<protein>
    <submittedName>
        <fullName evidence="2">GAP family protein</fullName>
    </submittedName>
</protein>
<accession>A0ABW5VKS3</accession>
<keyword evidence="3" id="KW-1185">Reference proteome</keyword>
<gene>
    <name evidence="2" type="ORF">ACFS27_01485</name>
</gene>
<reference evidence="3" key="1">
    <citation type="journal article" date="2019" name="Int. J. Syst. Evol. Microbiol.">
        <title>The Global Catalogue of Microorganisms (GCM) 10K type strain sequencing project: providing services to taxonomists for standard genome sequencing and annotation.</title>
        <authorList>
            <consortium name="The Broad Institute Genomics Platform"/>
            <consortium name="The Broad Institute Genome Sequencing Center for Infectious Disease"/>
            <person name="Wu L."/>
            <person name="Ma J."/>
        </authorList>
    </citation>
    <scope>NUCLEOTIDE SEQUENCE [LARGE SCALE GENOMIC DNA]</scope>
    <source>
        <strain evidence="3">CCM 7044</strain>
    </source>
</reference>
<evidence type="ECO:0000313" key="2">
    <source>
        <dbReference type="EMBL" id="MFD2792212.1"/>
    </source>
</evidence>
<dbReference type="RefSeq" id="WP_377179626.1">
    <property type="nucleotide sequence ID" value="NZ_JBHUOG010000001.1"/>
</dbReference>
<feature type="transmembrane region" description="Helical" evidence="1">
    <location>
        <begin position="12"/>
        <end position="31"/>
    </location>
</feature>
<evidence type="ECO:0000256" key="1">
    <source>
        <dbReference type="SAM" id="Phobius"/>
    </source>
</evidence>
<name>A0ABW5VKS3_9MICO</name>
<dbReference type="Pfam" id="PF11139">
    <property type="entry name" value="SfLAP"/>
    <property type="match status" value="1"/>
</dbReference>
<dbReference type="InterPro" id="IPR021315">
    <property type="entry name" value="Gap/Sap"/>
</dbReference>
<keyword evidence="1" id="KW-1133">Transmembrane helix</keyword>
<proteinExistence type="predicted"/>
<feature type="transmembrane region" description="Helical" evidence="1">
    <location>
        <begin position="204"/>
        <end position="223"/>
    </location>
</feature>
<feature type="transmembrane region" description="Helical" evidence="1">
    <location>
        <begin position="124"/>
        <end position="150"/>
    </location>
</feature>
<feature type="transmembrane region" description="Helical" evidence="1">
    <location>
        <begin position="38"/>
        <end position="57"/>
    </location>
</feature>
<organism evidence="2 3">
    <name type="scientific">Promicromonospora vindobonensis</name>
    <dbReference type="NCBI Taxonomy" id="195748"/>
    <lineage>
        <taxon>Bacteria</taxon>
        <taxon>Bacillati</taxon>
        <taxon>Actinomycetota</taxon>
        <taxon>Actinomycetes</taxon>
        <taxon>Micrococcales</taxon>
        <taxon>Promicromonosporaceae</taxon>
        <taxon>Promicromonospora</taxon>
    </lineage>
</organism>
<evidence type="ECO:0000313" key="3">
    <source>
        <dbReference type="Proteomes" id="UP001597479"/>
    </source>
</evidence>
<feature type="transmembrane region" description="Helical" evidence="1">
    <location>
        <begin position="162"/>
        <end position="183"/>
    </location>
</feature>
<keyword evidence="1" id="KW-0472">Membrane</keyword>
<comment type="caution">
    <text evidence="2">The sequence shown here is derived from an EMBL/GenBank/DDBJ whole genome shotgun (WGS) entry which is preliminary data.</text>
</comment>
<dbReference type="EMBL" id="JBHUOG010000001">
    <property type="protein sequence ID" value="MFD2792212.1"/>
    <property type="molecule type" value="Genomic_DNA"/>
</dbReference>
<dbReference type="Proteomes" id="UP001597479">
    <property type="component" value="Unassembled WGS sequence"/>
</dbReference>